<evidence type="ECO:0000313" key="1">
    <source>
        <dbReference type="Proteomes" id="UP000887574"/>
    </source>
</evidence>
<name>A0A915CLS8_9BILA</name>
<reference evidence="2" key="1">
    <citation type="submission" date="2022-11" db="UniProtKB">
        <authorList>
            <consortium name="WormBaseParasite"/>
        </authorList>
    </citation>
    <scope>IDENTIFICATION</scope>
</reference>
<protein>
    <submittedName>
        <fullName evidence="2">Uncharacterized protein</fullName>
    </submittedName>
</protein>
<dbReference type="AlphaFoldDB" id="A0A915CLS8"/>
<dbReference type="WBParaSite" id="jg1048">
    <property type="protein sequence ID" value="jg1048"/>
    <property type="gene ID" value="jg1048"/>
</dbReference>
<accession>A0A915CLS8</accession>
<keyword evidence="1" id="KW-1185">Reference proteome</keyword>
<sequence length="70" mass="8016">MLTIPQKVCHQRSSSAGQLMYAQSYGLSELLDHCIKEFKTLVDVKKLCESGQYSLLTRISNYESMKRSLE</sequence>
<dbReference type="Proteomes" id="UP000887574">
    <property type="component" value="Unplaced"/>
</dbReference>
<evidence type="ECO:0000313" key="2">
    <source>
        <dbReference type="WBParaSite" id="jg1048"/>
    </source>
</evidence>
<proteinExistence type="predicted"/>
<organism evidence="1 2">
    <name type="scientific">Ditylenchus dipsaci</name>
    <dbReference type="NCBI Taxonomy" id="166011"/>
    <lineage>
        <taxon>Eukaryota</taxon>
        <taxon>Metazoa</taxon>
        <taxon>Ecdysozoa</taxon>
        <taxon>Nematoda</taxon>
        <taxon>Chromadorea</taxon>
        <taxon>Rhabditida</taxon>
        <taxon>Tylenchina</taxon>
        <taxon>Tylenchomorpha</taxon>
        <taxon>Sphaerularioidea</taxon>
        <taxon>Anguinidae</taxon>
        <taxon>Anguininae</taxon>
        <taxon>Ditylenchus</taxon>
    </lineage>
</organism>